<dbReference type="EnsemblProtists" id="HpaT801170">
    <property type="protein sequence ID" value="HpaP801170"/>
    <property type="gene ID" value="HpaG801170"/>
</dbReference>
<dbReference type="AlphaFoldDB" id="M4B4H1"/>
<proteinExistence type="predicted"/>
<dbReference type="EMBL" id="JH598253">
    <property type="status" value="NOT_ANNOTATED_CDS"/>
    <property type="molecule type" value="Genomic_DNA"/>
</dbReference>
<accession>M4B4H1</accession>
<name>M4B4H1_HYAAE</name>
<protein>
    <submittedName>
        <fullName evidence="1">Uncharacterized protein</fullName>
    </submittedName>
</protein>
<organism evidence="1 2">
    <name type="scientific">Hyaloperonospora arabidopsidis (strain Emoy2)</name>
    <name type="common">Downy mildew agent</name>
    <name type="synonym">Peronospora arabidopsidis</name>
    <dbReference type="NCBI Taxonomy" id="559515"/>
    <lineage>
        <taxon>Eukaryota</taxon>
        <taxon>Sar</taxon>
        <taxon>Stramenopiles</taxon>
        <taxon>Oomycota</taxon>
        <taxon>Peronosporomycetes</taxon>
        <taxon>Peronosporales</taxon>
        <taxon>Peronosporaceae</taxon>
        <taxon>Hyaloperonospora</taxon>
    </lineage>
</organism>
<evidence type="ECO:0000313" key="2">
    <source>
        <dbReference type="Proteomes" id="UP000011713"/>
    </source>
</evidence>
<reference evidence="1" key="2">
    <citation type="submission" date="2015-06" db="UniProtKB">
        <authorList>
            <consortium name="EnsemblProtists"/>
        </authorList>
    </citation>
    <scope>IDENTIFICATION</scope>
    <source>
        <strain evidence="1">Emoy2</strain>
    </source>
</reference>
<dbReference type="Proteomes" id="UP000011713">
    <property type="component" value="Unassembled WGS sequence"/>
</dbReference>
<evidence type="ECO:0000313" key="1">
    <source>
        <dbReference type="EnsemblProtists" id="HpaP801170"/>
    </source>
</evidence>
<reference evidence="2" key="1">
    <citation type="journal article" date="2010" name="Science">
        <title>Signatures of adaptation to obligate biotrophy in the Hyaloperonospora arabidopsidis genome.</title>
        <authorList>
            <person name="Baxter L."/>
            <person name="Tripathy S."/>
            <person name="Ishaque N."/>
            <person name="Boot N."/>
            <person name="Cabral A."/>
            <person name="Kemen E."/>
            <person name="Thines M."/>
            <person name="Ah-Fong A."/>
            <person name="Anderson R."/>
            <person name="Badejoko W."/>
            <person name="Bittner-Eddy P."/>
            <person name="Boore J.L."/>
            <person name="Chibucos M.C."/>
            <person name="Coates M."/>
            <person name="Dehal P."/>
            <person name="Delehaunty K."/>
            <person name="Dong S."/>
            <person name="Downton P."/>
            <person name="Dumas B."/>
            <person name="Fabro G."/>
            <person name="Fronick C."/>
            <person name="Fuerstenberg S.I."/>
            <person name="Fulton L."/>
            <person name="Gaulin E."/>
            <person name="Govers F."/>
            <person name="Hughes L."/>
            <person name="Humphray S."/>
            <person name="Jiang R.H."/>
            <person name="Judelson H."/>
            <person name="Kamoun S."/>
            <person name="Kyung K."/>
            <person name="Meijer H."/>
            <person name="Minx P."/>
            <person name="Morris P."/>
            <person name="Nelson J."/>
            <person name="Phuntumart V."/>
            <person name="Qutob D."/>
            <person name="Rehmany A."/>
            <person name="Rougon-Cardoso A."/>
            <person name="Ryden P."/>
            <person name="Torto-Alalibo T."/>
            <person name="Studholme D."/>
            <person name="Wang Y."/>
            <person name="Win J."/>
            <person name="Wood J."/>
            <person name="Clifton S.W."/>
            <person name="Rogers J."/>
            <person name="Van den Ackerveken G."/>
            <person name="Jones J.D."/>
            <person name="McDowell J.M."/>
            <person name="Beynon J."/>
            <person name="Tyler B.M."/>
        </authorList>
    </citation>
    <scope>NUCLEOTIDE SEQUENCE [LARGE SCALE GENOMIC DNA]</scope>
    <source>
        <strain evidence="2">Emoy2</strain>
    </source>
</reference>
<dbReference type="HOGENOM" id="CLU_2965773_0_0_1"/>
<keyword evidence="2" id="KW-1185">Reference proteome</keyword>
<dbReference type="VEuPathDB" id="FungiDB:HpaG801170"/>
<dbReference type="InParanoid" id="M4B4H1"/>
<sequence length="59" mass="6464">MADSTKLAVARREHHVCHEHGKSLLKVGVRIVRGHGDLNDVGVGLIKSLRHKSVDSEKS</sequence>